<dbReference type="InterPro" id="IPR057207">
    <property type="entry name" value="FBXL15_LRR"/>
</dbReference>
<proteinExistence type="evidence at transcript level"/>
<reference evidence="7" key="1">
    <citation type="journal article" date="2011" name="Agric. Sci. China">
        <title>Molecular cloning and characterization of carnation EBF1 gene during flower senescence and upon ethylene exposure and sugar.</title>
        <authorList>
            <person name="Fu Z.D."/>
            <person name="Wang J."/>
            <person name="Liu J.X."/>
            <person name="Tang N."/>
            <person name="Guan J.F."/>
            <person name="Yu Y.X."/>
        </authorList>
    </citation>
    <scope>NUCLEOTIDE SEQUENCE</scope>
</reference>
<dbReference type="FunFam" id="3.80.10.10:FF:000451">
    <property type="entry name" value="EIN3-binding F-box protein 1"/>
    <property type="match status" value="1"/>
</dbReference>
<evidence type="ECO:0000256" key="5">
    <source>
        <dbReference type="ARBA" id="ARBA00023242"/>
    </source>
</evidence>
<evidence type="ECO:0000313" key="7">
    <source>
        <dbReference type="EMBL" id="AEK81539.1"/>
    </source>
</evidence>
<feature type="domain" description="F-box" evidence="6">
    <location>
        <begin position="56"/>
        <end position="105"/>
    </location>
</feature>
<dbReference type="EMBL" id="JN088538">
    <property type="protein sequence ID" value="AEK81539.1"/>
    <property type="molecule type" value="mRNA"/>
</dbReference>
<dbReference type="PANTHER" id="PTHR13318">
    <property type="entry name" value="PARTNER OF PAIRED, ISOFORM B-RELATED"/>
    <property type="match status" value="1"/>
</dbReference>
<comment type="pathway">
    <text evidence="2">Protein modification; protein ubiquitination.</text>
</comment>
<dbReference type="InterPro" id="IPR001810">
    <property type="entry name" value="F-box_dom"/>
</dbReference>
<dbReference type="PANTHER" id="PTHR13318:SF178">
    <property type="entry name" value="OS02G0200900 PROTEIN"/>
    <property type="match status" value="1"/>
</dbReference>
<evidence type="ECO:0000256" key="1">
    <source>
        <dbReference type="ARBA" id="ARBA00004123"/>
    </source>
</evidence>
<dbReference type="InterPro" id="IPR036047">
    <property type="entry name" value="F-box-like_dom_sf"/>
</dbReference>
<dbReference type="InterPro" id="IPR006553">
    <property type="entry name" value="Leu-rich_rpt_Cys-con_subtyp"/>
</dbReference>
<sequence length="625" mass="66586">MSSLCHMFSGEDELYGGRSSNPSAMSHVDVYGPPNKRQRVNAPFVLWGSNPEQNTRSSINVLPDECMFEVFRRLPPQERSNCACVSKQWLTILTGIRRSEMSSTLSVQSSDDVDSCLTRSVEGKKATDVRLAAIAVGTASRGGLRKLSIRGSNVTRGVTDVGLSAVARGCPSLKSLSIWNVSSVSDEGLVEIANECNLLERLDLCLCPSITNKGLIAIAERCPNLVSLSVESCPNIGNDGMQAIAQGCPKLESILIKDCPLVGDQAVASLLSLLTALSKVKLQSLNISEFSLAVIGHYGKSVTNLTLSNLRNVSEKGFWVMGNAQGLKSLVSLSISSCLGVTGLSLEALGKGCSILKQISLRNCSLLSDNGLSAFSNSALSLESMHLEHCNAITLSGLKSMLSNCSSKFRSLSLVKCMGLKDIAIENNLQNPCVSLRSLSIKNCPAFGSASLEILGKMCPNLRQVDLTGLYGMTDDGILALLENCQPGIITKLNLNSCINLSDASVLAIVRLHGESVKELSLDGCRKITDTSLFAIAGNCPLLNDLDVSNCSVTDSGIAALSSSQKLNLQILSISGCTNISNKSLPYLIQLGKRLIGLNLKHCSSLSLSTVDMLVGNLWRCDILC</sequence>
<dbReference type="Gene3D" id="3.80.10.10">
    <property type="entry name" value="Ribonuclease Inhibitor"/>
    <property type="match status" value="3"/>
</dbReference>
<comment type="subcellular location">
    <subcellularLocation>
        <location evidence="1">Nucleus</location>
    </subcellularLocation>
</comment>
<dbReference type="GO" id="GO:0010105">
    <property type="term" value="P:negative regulation of ethylene-activated signaling pathway"/>
    <property type="evidence" value="ECO:0007669"/>
    <property type="project" value="UniProtKB-ARBA"/>
</dbReference>
<evidence type="ECO:0000256" key="2">
    <source>
        <dbReference type="ARBA" id="ARBA00004906"/>
    </source>
</evidence>
<name>G1EFI1_DIACA</name>
<gene>
    <name evidence="7" type="primary">EBF1</name>
</gene>
<dbReference type="GO" id="GO:0009873">
    <property type="term" value="P:ethylene-activated signaling pathway"/>
    <property type="evidence" value="ECO:0007669"/>
    <property type="project" value="UniProtKB-KW"/>
</dbReference>
<dbReference type="SUPFAM" id="SSF52047">
    <property type="entry name" value="RNI-like"/>
    <property type="match status" value="2"/>
</dbReference>
<keyword evidence="5" id="KW-0539">Nucleus</keyword>
<dbReference type="FunFam" id="3.80.10.10:FF:000595">
    <property type="entry name" value="EIN3-binding F-box protein 1"/>
    <property type="match status" value="1"/>
</dbReference>
<accession>G1EFI1</accession>
<evidence type="ECO:0000256" key="4">
    <source>
        <dbReference type="ARBA" id="ARBA00022786"/>
    </source>
</evidence>
<evidence type="ECO:0000256" key="3">
    <source>
        <dbReference type="ARBA" id="ARBA00022745"/>
    </source>
</evidence>
<dbReference type="Pfam" id="PF25372">
    <property type="entry name" value="DUF7885"/>
    <property type="match status" value="1"/>
</dbReference>
<protein>
    <submittedName>
        <fullName evidence="7">EIN3 binding F-box 1</fullName>
    </submittedName>
</protein>
<dbReference type="Pfam" id="PF13516">
    <property type="entry name" value="LRR_6"/>
    <property type="match status" value="1"/>
</dbReference>
<dbReference type="SMART" id="SM00367">
    <property type="entry name" value="LRR_CC"/>
    <property type="match status" value="15"/>
</dbReference>
<dbReference type="FunFam" id="3.80.10.10:FF:000473">
    <property type="entry name" value="EIN3-binding F-box protein 1"/>
    <property type="match status" value="1"/>
</dbReference>
<dbReference type="SMART" id="SM00256">
    <property type="entry name" value="FBOX"/>
    <property type="match status" value="1"/>
</dbReference>
<dbReference type="AlphaFoldDB" id="G1EFI1"/>
<dbReference type="Pfam" id="PF00646">
    <property type="entry name" value="F-box"/>
    <property type="match status" value="1"/>
</dbReference>
<dbReference type="Gene3D" id="1.20.1280.50">
    <property type="match status" value="1"/>
</dbReference>
<dbReference type="GO" id="GO:0005634">
    <property type="term" value="C:nucleus"/>
    <property type="evidence" value="ECO:0007669"/>
    <property type="project" value="UniProtKB-SubCell"/>
</dbReference>
<dbReference type="GO" id="GO:0031146">
    <property type="term" value="P:SCF-dependent proteasomal ubiquitin-dependent protein catabolic process"/>
    <property type="evidence" value="ECO:0007669"/>
    <property type="project" value="TreeGrafter"/>
</dbReference>
<dbReference type="InterPro" id="IPR032675">
    <property type="entry name" value="LRR_dom_sf"/>
</dbReference>
<organism evidence="7">
    <name type="scientific">Dianthus caryophyllus</name>
    <name type="common">Carnation</name>
    <name type="synonym">Clove pink</name>
    <dbReference type="NCBI Taxonomy" id="3570"/>
    <lineage>
        <taxon>Eukaryota</taxon>
        <taxon>Viridiplantae</taxon>
        <taxon>Streptophyta</taxon>
        <taxon>Embryophyta</taxon>
        <taxon>Tracheophyta</taxon>
        <taxon>Spermatophyta</taxon>
        <taxon>Magnoliopsida</taxon>
        <taxon>eudicotyledons</taxon>
        <taxon>Gunneridae</taxon>
        <taxon>Pentapetalae</taxon>
        <taxon>Caryophyllales</taxon>
        <taxon>Caryophyllaceae</taxon>
        <taxon>Caryophylleae</taxon>
        <taxon>Dianthus</taxon>
    </lineage>
</organism>
<evidence type="ECO:0000259" key="6">
    <source>
        <dbReference type="PROSITE" id="PS50181"/>
    </source>
</evidence>
<dbReference type="PROSITE" id="PS50181">
    <property type="entry name" value="FBOX"/>
    <property type="match status" value="1"/>
</dbReference>
<dbReference type="InterPro" id="IPR001611">
    <property type="entry name" value="Leu-rich_rpt"/>
</dbReference>
<dbReference type="SUPFAM" id="SSF81383">
    <property type="entry name" value="F-box domain"/>
    <property type="match status" value="1"/>
</dbReference>
<dbReference type="GO" id="GO:0019005">
    <property type="term" value="C:SCF ubiquitin ligase complex"/>
    <property type="evidence" value="ECO:0007669"/>
    <property type="project" value="TreeGrafter"/>
</dbReference>
<keyword evidence="3" id="KW-0936">Ethylene signaling pathway</keyword>
<keyword evidence="4" id="KW-0833">Ubl conjugation pathway</keyword>